<dbReference type="PANTHER" id="PTHR40279:SF3">
    <property type="entry name" value="4-AMINOBENZOATE SYNTHASE"/>
    <property type="match status" value="1"/>
</dbReference>
<dbReference type="PANTHER" id="PTHR40279">
    <property type="entry name" value="PQQC-LIKE PROTEIN"/>
    <property type="match status" value="1"/>
</dbReference>
<organism evidence="2 3">
    <name type="scientific">Fischerella major NIES-592</name>
    <dbReference type="NCBI Taxonomy" id="210994"/>
    <lineage>
        <taxon>Bacteria</taxon>
        <taxon>Bacillati</taxon>
        <taxon>Cyanobacteriota</taxon>
        <taxon>Cyanophyceae</taxon>
        <taxon>Nostocales</taxon>
        <taxon>Hapalosiphonaceae</taxon>
        <taxon>Fischerella</taxon>
    </lineage>
</organism>
<sequence length="247" mass="28086">MTKLSCSIHESLREITAHHPLWKHDFLSRCRARQLSLQEIRLLAVQMYKFSKEFNRILASILSCCEDESAQLVLLENLFDEMGQGDLNQSHPELFRRFTRAIGIDDEILAMLPTIPETRDLIDTYLRIPHQYGFLAALGAVCYASEGIVSTLYTQLYQGIIGTAPLSKESLIFFEVHIDVDDSHAAKLAALIEPQLITEEEEVKLKLAIVEAMDARVQFFNGIQRQIYESDLSANPFLLLNAWQSVS</sequence>
<gene>
    <name evidence="2" type="ORF">NIES592_10745</name>
</gene>
<dbReference type="SMART" id="SM01236">
    <property type="entry name" value="Haem_oxygenase_2"/>
    <property type="match status" value="1"/>
</dbReference>
<evidence type="ECO:0000313" key="2">
    <source>
        <dbReference type="EMBL" id="OKH14565.1"/>
    </source>
</evidence>
<dbReference type="Proteomes" id="UP000186391">
    <property type="component" value="Unassembled WGS sequence"/>
</dbReference>
<dbReference type="Gene3D" id="1.20.910.10">
    <property type="entry name" value="Heme oxygenase-like"/>
    <property type="match status" value="1"/>
</dbReference>
<dbReference type="EMBL" id="MRCA01000004">
    <property type="protein sequence ID" value="OKH14565.1"/>
    <property type="molecule type" value="Genomic_DNA"/>
</dbReference>
<dbReference type="OrthoDB" id="9800756at2"/>
<accession>A0A1U7H0Z2</accession>
<dbReference type="Pfam" id="PF14518">
    <property type="entry name" value="Haem_oxygenas_2"/>
    <property type="match status" value="1"/>
</dbReference>
<reference evidence="2 3" key="1">
    <citation type="submission" date="2016-11" db="EMBL/GenBank/DDBJ databases">
        <title>Draft Genome Sequences of Nine Cyanobacterial Strains from Diverse Habitats.</title>
        <authorList>
            <person name="Zhu T."/>
            <person name="Hou S."/>
            <person name="Lu X."/>
            <person name="Hess W.R."/>
        </authorList>
    </citation>
    <scope>NUCLEOTIDE SEQUENCE [LARGE SCALE GENOMIC DNA]</scope>
    <source>
        <strain evidence="2 3">NIES-592</strain>
    </source>
</reference>
<evidence type="ECO:0000313" key="3">
    <source>
        <dbReference type="Proteomes" id="UP000186391"/>
    </source>
</evidence>
<protein>
    <submittedName>
        <fullName evidence="2">TenA/THI-4 protein</fullName>
    </submittedName>
</protein>
<name>A0A1U7H0Z2_9CYAN</name>
<evidence type="ECO:0000256" key="1">
    <source>
        <dbReference type="ARBA" id="ARBA00023002"/>
    </source>
</evidence>
<dbReference type="SUPFAM" id="SSF48613">
    <property type="entry name" value="Heme oxygenase-like"/>
    <property type="match status" value="1"/>
</dbReference>
<keyword evidence="3" id="KW-1185">Reference proteome</keyword>
<dbReference type="GO" id="GO:0016491">
    <property type="term" value="F:oxidoreductase activity"/>
    <property type="evidence" value="ECO:0007669"/>
    <property type="project" value="UniProtKB-KW"/>
</dbReference>
<dbReference type="InterPro" id="IPR039068">
    <property type="entry name" value="PqqC-like"/>
</dbReference>
<comment type="caution">
    <text evidence="2">The sequence shown here is derived from an EMBL/GenBank/DDBJ whole genome shotgun (WGS) entry which is preliminary data.</text>
</comment>
<dbReference type="AlphaFoldDB" id="A0A1U7H0Z2"/>
<keyword evidence="1" id="KW-0560">Oxidoreductase</keyword>
<proteinExistence type="predicted"/>
<dbReference type="InterPro" id="IPR016084">
    <property type="entry name" value="Haem_Oase-like_multi-hlx"/>
</dbReference>